<sequence length="47" mass="5217">MVESILKSSLTYGRGSRQKTSSMLFVRSAFSFCRSQSEGCLQQIALP</sequence>
<reference evidence="1" key="1">
    <citation type="submission" date="2014-09" db="EMBL/GenBank/DDBJ databases">
        <authorList>
            <person name="Magalhaes I.L.F."/>
            <person name="Oliveira U."/>
            <person name="Santos F.R."/>
            <person name="Vidigal T.H.D.A."/>
            <person name="Brescovit A.D."/>
            <person name="Santos A.J."/>
        </authorList>
    </citation>
    <scope>NUCLEOTIDE SEQUENCE</scope>
    <source>
        <tissue evidence="1">Shoot tissue taken approximately 20 cm above the soil surface</tissue>
    </source>
</reference>
<dbReference type="EMBL" id="GBRH01223128">
    <property type="protein sequence ID" value="JAD74767.1"/>
    <property type="molecule type" value="Transcribed_RNA"/>
</dbReference>
<dbReference type="AlphaFoldDB" id="A0A0A9CTD0"/>
<organism evidence="1">
    <name type="scientific">Arundo donax</name>
    <name type="common">Giant reed</name>
    <name type="synonym">Donax arundinaceus</name>
    <dbReference type="NCBI Taxonomy" id="35708"/>
    <lineage>
        <taxon>Eukaryota</taxon>
        <taxon>Viridiplantae</taxon>
        <taxon>Streptophyta</taxon>
        <taxon>Embryophyta</taxon>
        <taxon>Tracheophyta</taxon>
        <taxon>Spermatophyta</taxon>
        <taxon>Magnoliopsida</taxon>
        <taxon>Liliopsida</taxon>
        <taxon>Poales</taxon>
        <taxon>Poaceae</taxon>
        <taxon>PACMAD clade</taxon>
        <taxon>Arundinoideae</taxon>
        <taxon>Arundineae</taxon>
        <taxon>Arundo</taxon>
    </lineage>
</organism>
<name>A0A0A9CTD0_ARUDO</name>
<proteinExistence type="predicted"/>
<evidence type="ECO:0000313" key="1">
    <source>
        <dbReference type="EMBL" id="JAD74767.1"/>
    </source>
</evidence>
<accession>A0A0A9CTD0</accession>
<reference evidence="1" key="2">
    <citation type="journal article" date="2015" name="Data Brief">
        <title>Shoot transcriptome of the giant reed, Arundo donax.</title>
        <authorList>
            <person name="Barrero R.A."/>
            <person name="Guerrero F.D."/>
            <person name="Moolhuijzen P."/>
            <person name="Goolsby J.A."/>
            <person name="Tidwell J."/>
            <person name="Bellgard S.E."/>
            <person name="Bellgard M.I."/>
        </authorList>
    </citation>
    <scope>NUCLEOTIDE SEQUENCE</scope>
    <source>
        <tissue evidence="1">Shoot tissue taken approximately 20 cm above the soil surface</tissue>
    </source>
</reference>
<protein>
    <submittedName>
        <fullName evidence="1">SDG905</fullName>
    </submittedName>
</protein>